<sequence>MAATSGNFQMVPIPIADPAAAGIFPTLDDHWGPCSAVWPLANI</sequence>
<reference evidence="2" key="1">
    <citation type="submission" date="2009-03" db="EMBL/GenBank/DDBJ databases">
        <title>Complete genome sequence of Edwardsiella ictaluri 93-146.</title>
        <authorList>
            <person name="Williams M.L."/>
            <person name="Gillaspy A.F."/>
            <person name="Dyer D.W."/>
            <person name="Thune R.L."/>
            <person name="Waldbieser G.C."/>
            <person name="Schuster S.C."/>
            <person name="Gipson J."/>
            <person name="Zaitshik J."/>
            <person name="Landry C."/>
            <person name="Lawrence M.L."/>
        </authorList>
    </citation>
    <scope>NUCLEOTIDE SEQUENCE [LARGE SCALE GENOMIC DNA]</scope>
    <source>
        <strain evidence="2">93-146</strain>
    </source>
</reference>
<name>C5BB12_EDWI9</name>
<reference evidence="1 2" key="2">
    <citation type="journal article" date="2012" name="J. Bacteriol.">
        <title>Genome Sequence of Edwardsiella ictaluri 93-146, a Strain Associated with a Natural Channel Catfish Outbreak of Enteric Septicemia of Catfish.</title>
        <authorList>
            <person name="Williams M.L."/>
            <person name="Gillaspy A.F."/>
            <person name="Dyer D.W."/>
            <person name="Thune R.L."/>
            <person name="Waldbieser G.C."/>
            <person name="Schuster S.C."/>
            <person name="Gipson J."/>
            <person name="Zaitshik J."/>
            <person name="Landry C."/>
            <person name="Banes M.M."/>
            <person name="Lawrence M.L."/>
        </authorList>
    </citation>
    <scope>NUCLEOTIDE SEQUENCE [LARGE SCALE GENOMIC DNA]</scope>
    <source>
        <strain evidence="1 2">93-146</strain>
    </source>
</reference>
<evidence type="ECO:0000313" key="2">
    <source>
        <dbReference type="Proteomes" id="UP000001485"/>
    </source>
</evidence>
<accession>C5BB12</accession>
<gene>
    <name evidence="1" type="ordered locus">NT01EI_3727</name>
</gene>
<evidence type="ECO:0000313" key="1">
    <source>
        <dbReference type="EMBL" id="ACR70854.1"/>
    </source>
</evidence>
<proteinExistence type="predicted"/>
<dbReference type="AlphaFoldDB" id="C5BB12"/>
<dbReference type="EMBL" id="CP001600">
    <property type="protein sequence ID" value="ACR70854.1"/>
    <property type="molecule type" value="Genomic_DNA"/>
</dbReference>
<organism evidence="1 2">
    <name type="scientific">Edwardsiella ictaluri (strain 93-146)</name>
    <dbReference type="NCBI Taxonomy" id="634503"/>
    <lineage>
        <taxon>Bacteria</taxon>
        <taxon>Pseudomonadati</taxon>
        <taxon>Pseudomonadota</taxon>
        <taxon>Gammaproteobacteria</taxon>
        <taxon>Enterobacterales</taxon>
        <taxon>Hafniaceae</taxon>
        <taxon>Edwardsiella</taxon>
    </lineage>
</organism>
<dbReference type="KEGG" id="eic:NT01EI_3727"/>
<dbReference type="Proteomes" id="UP000001485">
    <property type="component" value="Chromosome"/>
</dbReference>
<protein>
    <submittedName>
        <fullName evidence="1">Uncharacterized protein</fullName>
    </submittedName>
</protein>
<dbReference type="HOGENOM" id="CLU_3232860_0_0_6"/>